<accession>A0A3B1C237</accession>
<dbReference type="EMBL" id="UOGC01000062">
    <property type="protein sequence ID" value="VAX17868.1"/>
    <property type="molecule type" value="Genomic_DNA"/>
</dbReference>
<dbReference type="AlphaFoldDB" id="A0A3B1C237"/>
<keyword evidence="2" id="KW-0378">Hydrolase</keyword>
<dbReference type="PANTHER" id="PTHR46211">
    <property type="entry name" value="GLYCEROPHOSPHORYL DIESTER PHOSPHODIESTERASE"/>
    <property type="match status" value="1"/>
</dbReference>
<dbReference type="SUPFAM" id="SSF51695">
    <property type="entry name" value="PLC-like phosphodiesterases"/>
    <property type="match status" value="1"/>
</dbReference>
<evidence type="ECO:0000313" key="2">
    <source>
        <dbReference type="EMBL" id="VAX17868.1"/>
    </source>
</evidence>
<organism evidence="2">
    <name type="scientific">hydrothermal vent metagenome</name>
    <dbReference type="NCBI Taxonomy" id="652676"/>
    <lineage>
        <taxon>unclassified sequences</taxon>
        <taxon>metagenomes</taxon>
        <taxon>ecological metagenomes</taxon>
    </lineage>
</organism>
<name>A0A3B1C237_9ZZZZ</name>
<dbReference type="InterPro" id="IPR030395">
    <property type="entry name" value="GP_PDE_dom"/>
</dbReference>
<evidence type="ECO:0000259" key="1">
    <source>
        <dbReference type="PROSITE" id="PS51704"/>
    </source>
</evidence>
<dbReference type="GO" id="GO:0008889">
    <property type="term" value="F:glycerophosphodiester phosphodiesterase activity"/>
    <property type="evidence" value="ECO:0007669"/>
    <property type="project" value="UniProtKB-EC"/>
</dbReference>
<reference evidence="2" key="1">
    <citation type="submission" date="2018-06" db="EMBL/GenBank/DDBJ databases">
        <authorList>
            <person name="Zhirakovskaya E."/>
        </authorList>
    </citation>
    <scope>NUCLEOTIDE SEQUENCE</scope>
</reference>
<sequence length="251" mass="28514">MKIDESRFVAHRGYASKYPENTLLAMSKAIEAGAYFLECDIQLTLDHVPLLHHDPDIKRSTGRRGTVMDLTFEELSDFSFGEPARFGEKFAKTPITTLKDIAGLLSKNPNVQLFVELKEESICRFGAGVMLNVIVDTLKPVIDQCIAISFDENAVMEAKKWGFKKTGWVLRRWNNKSRKITEALSPDYIFGNYKKIKEADDSLWKGPWKWALYEITDSSLAIKWFKLGADMVETMEIGEMLDAFKKEAGNA</sequence>
<dbReference type="PROSITE" id="PS51704">
    <property type="entry name" value="GP_PDE"/>
    <property type="match status" value="1"/>
</dbReference>
<dbReference type="EC" id="3.1.4.46" evidence="2"/>
<proteinExistence type="predicted"/>
<gene>
    <name evidence="2" type="ORF">MNBD_NITROSPINAE01-1058</name>
</gene>
<protein>
    <submittedName>
        <fullName evidence="2">Glycerophosphoryl diester phosphodiesterase</fullName>
        <ecNumber evidence="2">3.1.4.46</ecNumber>
    </submittedName>
</protein>
<dbReference type="GO" id="GO:0006629">
    <property type="term" value="P:lipid metabolic process"/>
    <property type="evidence" value="ECO:0007669"/>
    <property type="project" value="InterPro"/>
</dbReference>
<dbReference type="Pfam" id="PF03009">
    <property type="entry name" value="GDPD"/>
    <property type="match status" value="1"/>
</dbReference>
<dbReference type="PANTHER" id="PTHR46211:SF1">
    <property type="entry name" value="GLYCEROPHOSPHODIESTER PHOSPHODIESTERASE, CYTOPLASMIC"/>
    <property type="match status" value="1"/>
</dbReference>
<dbReference type="InterPro" id="IPR017946">
    <property type="entry name" value="PLC-like_Pdiesterase_TIM-brl"/>
</dbReference>
<dbReference type="Gene3D" id="3.20.20.190">
    <property type="entry name" value="Phosphatidylinositol (PI) phosphodiesterase"/>
    <property type="match status" value="1"/>
</dbReference>
<feature type="domain" description="GP-PDE" evidence="1">
    <location>
        <begin position="6"/>
        <end position="251"/>
    </location>
</feature>